<protein>
    <submittedName>
        <fullName evidence="4">CDP-alcohol phosphatidyltransferase family protein</fullName>
    </submittedName>
</protein>
<dbReference type="AlphaFoldDB" id="A0A7X2N2U6"/>
<reference evidence="4 5" key="1">
    <citation type="submission" date="2019-08" db="EMBL/GenBank/DDBJ databases">
        <title>In-depth cultivation of the pig gut microbiome towards novel bacterial diversity and tailored functional studies.</title>
        <authorList>
            <person name="Wylensek D."/>
            <person name="Hitch T.C.A."/>
            <person name="Clavel T."/>
        </authorList>
    </citation>
    <scope>NUCLEOTIDE SEQUENCE [LARGE SCALE GENOMIC DNA]</scope>
    <source>
        <strain evidence="4 5">LKV-178-WT-2G</strain>
    </source>
</reference>
<dbReference type="GO" id="GO:0016780">
    <property type="term" value="F:phosphotransferase activity, for other substituted phosphate groups"/>
    <property type="evidence" value="ECO:0007669"/>
    <property type="project" value="InterPro"/>
</dbReference>
<dbReference type="Pfam" id="PF01066">
    <property type="entry name" value="CDP-OH_P_transf"/>
    <property type="match status" value="1"/>
</dbReference>
<evidence type="ECO:0000313" key="5">
    <source>
        <dbReference type="Proteomes" id="UP000470082"/>
    </source>
</evidence>
<dbReference type="EMBL" id="VUMM01000006">
    <property type="protein sequence ID" value="MSS01402.1"/>
    <property type="molecule type" value="Genomic_DNA"/>
</dbReference>
<keyword evidence="3" id="KW-1133">Transmembrane helix</keyword>
<feature type="transmembrane region" description="Helical" evidence="3">
    <location>
        <begin position="150"/>
        <end position="174"/>
    </location>
</feature>
<keyword evidence="3" id="KW-0472">Membrane</keyword>
<keyword evidence="3" id="KW-0812">Transmembrane</keyword>
<evidence type="ECO:0000256" key="3">
    <source>
        <dbReference type="SAM" id="Phobius"/>
    </source>
</evidence>
<accession>A0A7X2N2U6</accession>
<proteinExistence type="inferred from homology"/>
<keyword evidence="5" id="KW-1185">Reference proteome</keyword>
<name>A0A7X2N2U6_9FIRM</name>
<dbReference type="GO" id="GO:0016020">
    <property type="term" value="C:membrane"/>
    <property type="evidence" value="ECO:0007669"/>
    <property type="project" value="InterPro"/>
</dbReference>
<gene>
    <name evidence="4" type="ORF">FYJ50_04670</name>
</gene>
<evidence type="ECO:0000256" key="1">
    <source>
        <dbReference type="ARBA" id="ARBA00022679"/>
    </source>
</evidence>
<comment type="similarity">
    <text evidence="2">Belongs to the CDP-alcohol phosphatidyltransferase class-I family.</text>
</comment>
<sequence length="190" mass="23051">MKRFHMKWNFNRIQKNRRRIFMRSIKLKHPANWITSIRLVSSFCLFFFNPFSFSFYFFYLLAGFSDIFDGYIARKTKTESEWGSKFDTFSDFIFIMVTLYKCIPYFHFDKWIVCFIGFIFLIRIGNGIFSKIYGKTWIVKHTMLNKITGLFLYLLPFLYSYSLYVIIVCTIAFISSIEEGYLIYREIKRQ</sequence>
<dbReference type="Gene3D" id="1.20.120.1760">
    <property type="match status" value="1"/>
</dbReference>
<organism evidence="4 5">
    <name type="scientific">Floccifex porci</name>
    <dbReference type="NCBI Taxonomy" id="2606629"/>
    <lineage>
        <taxon>Bacteria</taxon>
        <taxon>Bacillati</taxon>
        <taxon>Bacillota</taxon>
        <taxon>Erysipelotrichia</taxon>
        <taxon>Erysipelotrichales</taxon>
        <taxon>Erysipelotrichaceae</taxon>
        <taxon>Floccifex</taxon>
    </lineage>
</organism>
<keyword evidence="1 2" id="KW-0808">Transferase</keyword>
<dbReference type="InterPro" id="IPR048254">
    <property type="entry name" value="CDP_ALCOHOL_P_TRANSF_CS"/>
</dbReference>
<dbReference type="Proteomes" id="UP000470082">
    <property type="component" value="Unassembled WGS sequence"/>
</dbReference>
<feature type="transmembrane region" description="Helical" evidence="3">
    <location>
        <begin position="112"/>
        <end position="129"/>
    </location>
</feature>
<evidence type="ECO:0000313" key="4">
    <source>
        <dbReference type="EMBL" id="MSS01402.1"/>
    </source>
</evidence>
<dbReference type="InterPro" id="IPR043130">
    <property type="entry name" value="CDP-OH_PTrfase_TM_dom"/>
</dbReference>
<dbReference type="PROSITE" id="PS00379">
    <property type="entry name" value="CDP_ALCOHOL_P_TRANSF"/>
    <property type="match status" value="1"/>
</dbReference>
<comment type="caution">
    <text evidence="4">The sequence shown here is derived from an EMBL/GenBank/DDBJ whole genome shotgun (WGS) entry which is preliminary data.</text>
</comment>
<evidence type="ECO:0000256" key="2">
    <source>
        <dbReference type="RuleBase" id="RU003750"/>
    </source>
</evidence>
<dbReference type="GO" id="GO:0008654">
    <property type="term" value="P:phospholipid biosynthetic process"/>
    <property type="evidence" value="ECO:0007669"/>
    <property type="project" value="InterPro"/>
</dbReference>
<dbReference type="InterPro" id="IPR000462">
    <property type="entry name" value="CDP-OH_P_trans"/>
</dbReference>